<keyword evidence="2" id="KW-1185">Reference proteome</keyword>
<sequence>MKLVYVHMRDCDAPVKMEVSDHEAGVVALRLESAQYDFVKVGSLVLPKCDIQKVKFTEVGK</sequence>
<evidence type="ECO:0000313" key="2">
    <source>
        <dbReference type="Proteomes" id="UP001304814"/>
    </source>
</evidence>
<evidence type="ECO:0000313" key="1">
    <source>
        <dbReference type="EMBL" id="WNL49483.1"/>
    </source>
</evidence>
<dbReference type="Proteomes" id="UP001304814">
    <property type="component" value="Segment"/>
</dbReference>
<name>A0AA96IXC2_9CAUD</name>
<accession>A0AA96IXC2</accession>
<dbReference type="EMBL" id="OR338916">
    <property type="protein sequence ID" value="WNL49483.1"/>
    <property type="molecule type" value="Genomic_DNA"/>
</dbReference>
<reference evidence="1 2" key="1">
    <citation type="submission" date="2023-07" db="EMBL/GenBank/DDBJ databases">
        <title>Isolation and characterization of Bacillus cereus bacteriophage DZ1 and its application in foods.</title>
        <authorList>
            <person name="Huang Z."/>
            <person name="Ding Y."/>
            <person name="Wu Q."/>
        </authorList>
    </citation>
    <scope>NUCLEOTIDE SEQUENCE [LARGE SCALE GENOMIC DNA]</scope>
</reference>
<organism evidence="1 2">
    <name type="scientific">Bacillus phage DZ1</name>
    <dbReference type="NCBI Taxonomy" id="3075862"/>
    <lineage>
        <taxon>Viruses</taxon>
        <taxon>Duplodnaviria</taxon>
        <taxon>Heunggongvirae</taxon>
        <taxon>Uroviricota</taxon>
        <taxon>Caudoviricetes</taxon>
        <taxon>Ehrlichviridae</taxon>
        <taxon>Dazunavirus</taxon>
        <taxon>Dazunavirus DZ1</taxon>
    </lineage>
</organism>
<protein>
    <submittedName>
        <fullName evidence="1">Uncharacterized protein</fullName>
    </submittedName>
</protein>
<proteinExistence type="predicted"/>